<proteinExistence type="predicted"/>
<reference evidence="1" key="1">
    <citation type="submission" date="2021-08" db="EMBL/GenBank/DDBJ databases">
        <title>The first chromosome-level gecko genome reveals the dynamic sex chromosomes of Neotropical dwarf geckos (Sphaerodactylidae: Sphaerodactylus).</title>
        <authorList>
            <person name="Pinto B.J."/>
            <person name="Keating S.E."/>
            <person name="Gamble T."/>
        </authorList>
    </citation>
    <scope>NUCLEOTIDE SEQUENCE</scope>
    <source>
        <strain evidence="1">TG3544</strain>
    </source>
</reference>
<keyword evidence="2" id="KW-1185">Reference proteome</keyword>
<dbReference type="EMBL" id="CM037618">
    <property type="protein sequence ID" value="KAH7999175.1"/>
    <property type="molecule type" value="Genomic_DNA"/>
</dbReference>
<evidence type="ECO:0000313" key="1">
    <source>
        <dbReference type="EMBL" id="KAH7999175.1"/>
    </source>
</evidence>
<accession>A0ACB8F2A3</accession>
<dbReference type="Proteomes" id="UP000827872">
    <property type="component" value="Linkage Group LG05"/>
</dbReference>
<comment type="caution">
    <text evidence="1">The sequence shown here is derived from an EMBL/GenBank/DDBJ whole genome shotgun (WGS) entry which is preliminary data.</text>
</comment>
<evidence type="ECO:0000313" key="2">
    <source>
        <dbReference type="Proteomes" id="UP000827872"/>
    </source>
</evidence>
<organism evidence="1 2">
    <name type="scientific">Sphaerodactylus townsendi</name>
    <dbReference type="NCBI Taxonomy" id="933632"/>
    <lineage>
        <taxon>Eukaryota</taxon>
        <taxon>Metazoa</taxon>
        <taxon>Chordata</taxon>
        <taxon>Craniata</taxon>
        <taxon>Vertebrata</taxon>
        <taxon>Euteleostomi</taxon>
        <taxon>Lepidosauria</taxon>
        <taxon>Squamata</taxon>
        <taxon>Bifurcata</taxon>
        <taxon>Gekkota</taxon>
        <taxon>Sphaerodactylidae</taxon>
        <taxon>Sphaerodactylus</taxon>
    </lineage>
</organism>
<sequence length="129" mass="14660">MAWAGLLRAVSRGQPAPGPLLSSLGLRNYAKKVVMKSRGKGMSKVDLKGPEVCKDPVLLTTHAIGTNIYKQGPEVALKPDSEYPEWLFQMDLGPPKKLEDLDPDTMEYWRFLRKVNQKRRLKLLKIRPF</sequence>
<gene>
    <name evidence="1" type="ORF">K3G42_006010</name>
</gene>
<protein>
    <submittedName>
        <fullName evidence="1">Uncharacterized protein</fullName>
    </submittedName>
</protein>
<name>A0ACB8F2A3_9SAUR</name>